<feature type="transmembrane region" description="Helical" evidence="1">
    <location>
        <begin position="93"/>
        <end position="117"/>
    </location>
</feature>
<gene>
    <name evidence="2" type="ORF">GRAN_1817</name>
</gene>
<comment type="caution">
    <text evidence="2">The sequence shown here is derived from an EMBL/GenBank/DDBJ whole genome shotgun (WGS) entry which is preliminary data.</text>
</comment>
<keyword evidence="1" id="KW-0472">Membrane</keyword>
<protein>
    <submittedName>
        <fullName evidence="2">Uncharacterized protein</fullName>
    </submittedName>
</protein>
<evidence type="ECO:0000313" key="3">
    <source>
        <dbReference type="Proteomes" id="UP000289437"/>
    </source>
</evidence>
<feature type="transmembrane region" description="Helical" evidence="1">
    <location>
        <begin position="12"/>
        <end position="35"/>
    </location>
</feature>
<proteinExistence type="predicted"/>
<sequence>MRVQRNLQLLAILWGCFAVYRLVTGIVSIFFLHMFTHRGMFGHHFPFGSDGAPWVAAMMPFNIVTTLGFVGLAVLVGYGLFERRPWGRTTAIVMSILSMIHFPIGTALGIFTLWVLAPASSALEYESIADRSRPGF</sequence>
<keyword evidence="1" id="KW-1133">Transmembrane helix</keyword>
<evidence type="ECO:0000256" key="1">
    <source>
        <dbReference type="SAM" id="Phobius"/>
    </source>
</evidence>
<organism evidence="2 3">
    <name type="scientific">Granulicella sibirica</name>
    <dbReference type="NCBI Taxonomy" id="2479048"/>
    <lineage>
        <taxon>Bacteria</taxon>
        <taxon>Pseudomonadati</taxon>
        <taxon>Acidobacteriota</taxon>
        <taxon>Terriglobia</taxon>
        <taxon>Terriglobales</taxon>
        <taxon>Acidobacteriaceae</taxon>
        <taxon>Granulicella</taxon>
    </lineage>
</organism>
<evidence type="ECO:0000313" key="2">
    <source>
        <dbReference type="EMBL" id="RXH58507.1"/>
    </source>
</evidence>
<name>A0A4Q0T550_9BACT</name>
<dbReference type="Proteomes" id="UP000289437">
    <property type="component" value="Unassembled WGS sequence"/>
</dbReference>
<keyword evidence="3" id="KW-1185">Reference proteome</keyword>
<reference evidence="2 3" key="1">
    <citation type="submission" date="2018-11" db="EMBL/GenBank/DDBJ databases">
        <authorList>
            <person name="Mardanov A.V."/>
            <person name="Ravin N.V."/>
            <person name="Dedysh S.N."/>
        </authorList>
    </citation>
    <scope>NUCLEOTIDE SEQUENCE [LARGE SCALE GENOMIC DNA]</scope>
    <source>
        <strain evidence="2 3">AF10</strain>
    </source>
</reference>
<feature type="transmembrane region" description="Helical" evidence="1">
    <location>
        <begin position="55"/>
        <end position="81"/>
    </location>
</feature>
<keyword evidence="1" id="KW-0812">Transmembrane</keyword>
<dbReference type="EMBL" id="RDSM01000001">
    <property type="protein sequence ID" value="RXH58507.1"/>
    <property type="molecule type" value="Genomic_DNA"/>
</dbReference>
<reference evidence="3" key="2">
    <citation type="submission" date="2019-02" db="EMBL/GenBank/DDBJ databases">
        <title>Granulicella sibirica sp. nov., a psychrotolerant acidobacterium isolated from an organic soil layer in forested tundra, West Siberia.</title>
        <authorList>
            <person name="Oshkin I.Y."/>
            <person name="Kulichevskaya I.S."/>
            <person name="Rijpstra W.I.C."/>
            <person name="Sinninghe Damste J.S."/>
            <person name="Rakitin A.L."/>
            <person name="Ravin N.V."/>
            <person name="Dedysh S.N."/>
        </authorList>
    </citation>
    <scope>NUCLEOTIDE SEQUENCE [LARGE SCALE GENOMIC DNA]</scope>
    <source>
        <strain evidence="3">AF10</strain>
    </source>
</reference>
<accession>A0A4Q0T550</accession>
<dbReference type="AlphaFoldDB" id="A0A4Q0T550"/>